<organism evidence="1 2">
    <name type="scientific">Shimia aestuarii</name>
    <dbReference type="NCBI Taxonomy" id="254406"/>
    <lineage>
        <taxon>Bacteria</taxon>
        <taxon>Pseudomonadati</taxon>
        <taxon>Pseudomonadota</taxon>
        <taxon>Alphaproteobacteria</taxon>
        <taxon>Rhodobacterales</taxon>
        <taxon>Roseobacteraceae</taxon>
    </lineage>
</organism>
<dbReference type="AlphaFoldDB" id="A0A1I4NM49"/>
<accession>A0A1I4NM49</accession>
<dbReference type="Proteomes" id="UP000199144">
    <property type="component" value="Unassembled WGS sequence"/>
</dbReference>
<sequence length="214" mass="24172">MIGTDQDIRLQLMYRPRPLLWLLTVLVDRDRLPELMHLVDEEDLARSWHTDDIDRMADRAPPLDLLREIEAGGIALTGMPQSDPLQRRDIPLEHLTNGSWNWLRSRISVPAIGYAWIAVEVSVADEPSASERKQLRIADMKSWLDRHPHWFEPSGDGKFQRTAGPTEIFNALRGSRLWGDAGLKTVQAMIHGTGSHQDAGLHKVDPRVVKKAGG</sequence>
<name>A0A1I4NM49_9RHOB</name>
<keyword evidence="2" id="KW-1185">Reference proteome</keyword>
<dbReference type="EMBL" id="FOTQ01000004">
    <property type="protein sequence ID" value="SFM16604.1"/>
    <property type="molecule type" value="Genomic_DNA"/>
</dbReference>
<evidence type="ECO:0000313" key="1">
    <source>
        <dbReference type="EMBL" id="SFM16604.1"/>
    </source>
</evidence>
<gene>
    <name evidence="1" type="ORF">SAMN04488042_104266</name>
</gene>
<reference evidence="1 2" key="1">
    <citation type="submission" date="2016-10" db="EMBL/GenBank/DDBJ databases">
        <authorList>
            <person name="de Groot N.N."/>
        </authorList>
    </citation>
    <scope>NUCLEOTIDE SEQUENCE [LARGE SCALE GENOMIC DNA]</scope>
    <source>
        <strain evidence="1 2">DSM 15283</strain>
    </source>
</reference>
<dbReference type="STRING" id="254406.SAMN04488042_104266"/>
<evidence type="ECO:0000313" key="2">
    <source>
        <dbReference type="Proteomes" id="UP000199144"/>
    </source>
</evidence>
<protein>
    <submittedName>
        <fullName evidence="1">Uncharacterized protein</fullName>
    </submittedName>
</protein>
<proteinExistence type="predicted"/>